<accession>A0AAD6T0B2</accession>
<reference evidence="1" key="1">
    <citation type="submission" date="2023-03" db="EMBL/GenBank/DDBJ databases">
        <title>Massive genome expansion in bonnet fungi (Mycena s.s.) driven by repeated elements and novel gene families across ecological guilds.</title>
        <authorList>
            <consortium name="Lawrence Berkeley National Laboratory"/>
            <person name="Harder C.B."/>
            <person name="Miyauchi S."/>
            <person name="Viragh M."/>
            <person name="Kuo A."/>
            <person name="Thoen E."/>
            <person name="Andreopoulos B."/>
            <person name="Lu D."/>
            <person name="Skrede I."/>
            <person name="Drula E."/>
            <person name="Henrissat B."/>
            <person name="Morin E."/>
            <person name="Kohler A."/>
            <person name="Barry K."/>
            <person name="LaButti K."/>
            <person name="Morin E."/>
            <person name="Salamov A."/>
            <person name="Lipzen A."/>
            <person name="Mereny Z."/>
            <person name="Hegedus B."/>
            <person name="Baldrian P."/>
            <person name="Stursova M."/>
            <person name="Weitz H."/>
            <person name="Taylor A."/>
            <person name="Grigoriev I.V."/>
            <person name="Nagy L.G."/>
            <person name="Martin F."/>
            <person name="Kauserud H."/>
        </authorList>
    </citation>
    <scope>NUCLEOTIDE SEQUENCE</scope>
    <source>
        <strain evidence="1">CBHHK200</strain>
    </source>
</reference>
<organism evidence="1 2">
    <name type="scientific">Mycena alexandri</name>
    <dbReference type="NCBI Taxonomy" id="1745969"/>
    <lineage>
        <taxon>Eukaryota</taxon>
        <taxon>Fungi</taxon>
        <taxon>Dikarya</taxon>
        <taxon>Basidiomycota</taxon>
        <taxon>Agaricomycotina</taxon>
        <taxon>Agaricomycetes</taxon>
        <taxon>Agaricomycetidae</taxon>
        <taxon>Agaricales</taxon>
        <taxon>Marasmiineae</taxon>
        <taxon>Mycenaceae</taxon>
        <taxon>Mycena</taxon>
    </lineage>
</organism>
<evidence type="ECO:0000313" key="1">
    <source>
        <dbReference type="EMBL" id="KAJ7037306.1"/>
    </source>
</evidence>
<proteinExistence type="predicted"/>
<sequence>MATQRSQYNPLAIEARGRVLVTQRGFDVVMNQGIPSVDPGLSYLSIPGYPIHRSRVILSTVGNKPEVSGLFPKRKNSAAFARIMTVRKAPKGVHAEDLPDGLRTTVGSCCIARINSNPAAQRERLQVLKLFLGLFFVCESEESLTPAEVARPVVLCPDGMFDRTAC</sequence>
<comment type="caution">
    <text evidence="1">The sequence shown here is derived from an EMBL/GenBank/DDBJ whole genome shotgun (WGS) entry which is preliminary data.</text>
</comment>
<dbReference type="Proteomes" id="UP001218188">
    <property type="component" value="Unassembled WGS sequence"/>
</dbReference>
<evidence type="ECO:0000313" key="2">
    <source>
        <dbReference type="Proteomes" id="UP001218188"/>
    </source>
</evidence>
<name>A0AAD6T0B2_9AGAR</name>
<gene>
    <name evidence="1" type="ORF">C8F04DRAFT_1180712</name>
</gene>
<dbReference type="AlphaFoldDB" id="A0AAD6T0B2"/>
<keyword evidence="2" id="KW-1185">Reference proteome</keyword>
<protein>
    <submittedName>
        <fullName evidence="1">Uncharacterized protein</fullName>
    </submittedName>
</protein>
<dbReference type="EMBL" id="JARJCM010000038">
    <property type="protein sequence ID" value="KAJ7037306.1"/>
    <property type="molecule type" value="Genomic_DNA"/>
</dbReference>